<keyword evidence="7" id="KW-0274">FAD</keyword>
<evidence type="ECO:0000256" key="5">
    <source>
        <dbReference type="ARBA" id="ARBA00023141"/>
    </source>
</evidence>
<evidence type="ECO:0000256" key="8">
    <source>
        <dbReference type="RuleBase" id="RU000605"/>
    </source>
</evidence>
<dbReference type="InterPro" id="IPR020541">
    <property type="entry name" value="Chorismate_synthase_CS"/>
</dbReference>
<dbReference type="NCBIfam" id="NF003793">
    <property type="entry name" value="PRK05382.1"/>
    <property type="match status" value="1"/>
</dbReference>
<keyword evidence="7" id="KW-0521">NADP</keyword>
<dbReference type="NCBIfam" id="TIGR00033">
    <property type="entry name" value="aroC"/>
    <property type="match status" value="1"/>
</dbReference>
<evidence type="ECO:0000256" key="3">
    <source>
        <dbReference type="ARBA" id="ARBA00013036"/>
    </source>
</evidence>
<organism evidence="9 10">
    <name type="scientific">Desulfovibrio subterraneus</name>
    <dbReference type="NCBI Taxonomy" id="2718620"/>
    <lineage>
        <taxon>Bacteria</taxon>
        <taxon>Pseudomonadati</taxon>
        <taxon>Thermodesulfobacteriota</taxon>
        <taxon>Desulfovibrionia</taxon>
        <taxon>Desulfovibrionales</taxon>
        <taxon>Desulfovibrionaceae</taxon>
        <taxon>Desulfovibrio</taxon>
    </lineage>
</organism>
<dbReference type="InterPro" id="IPR000453">
    <property type="entry name" value="Chorismate_synth"/>
</dbReference>
<comment type="similarity">
    <text evidence="2 7 8">Belongs to the chorismate synthase family.</text>
</comment>
<name>A0A7J0BL99_9BACT</name>
<dbReference type="RefSeq" id="WP_174406109.1">
    <property type="nucleotide sequence ID" value="NZ_BLVO01000013.1"/>
</dbReference>
<gene>
    <name evidence="7 9" type="primary">aroC</name>
    <name evidence="9" type="ORF">DSM101010T_28880</name>
</gene>
<keyword evidence="4 7" id="KW-0028">Amino-acid biosynthesis</keyword>
<evidence type="ECO:0000256" key="1">
    <source>
        <dbReference type="ARBA" id="ARBA00005044"/>
    </source>
</evidence>
<comment type="catalytic activity">
    <reaction evidence="7 8">
        <text>5-O-(1-carboxyvinyl)-3-phosphoshikimate = chorismate + phosphate</text>
        <dbReference type="Rhea" id="RHEA:21020"/>
        <dbReference type="ChEBI" id="CHEBI:29748"/>
        <dbReference type="ChEBI" id="CHEBI:43474"/>
        <dbReference type="ChEBI" id="CHEBI:57701"/>
        <dbReference type="EC" id="4.2.3.5"/>
    </reaction>
</comment>
<dbReference type="AlphaFoldDB" id="A0A7J0BL99"/>
<proteinExistence type="inferred from homology"/>
<feature type="binding site" evidence="7">
    <location>
        <position position="48"/>
    </location>
    <ligand>
        <name>NADP(+)</name>
        <dbReference type="ChEBI" id="CHEBI:58349"/>
    </ligand>
</feature>
<dbReference type="InterPro" id="IPR035904">
    <property type="entry name" value="Chorismate_synth_AroC_sf"/>
</dbReference>
<dbReference type="EMBL" id="BLVO01000013">
    <property type="protein sequence ID" value="GFM34523.1"/>
    <property type="molecule type" value="Genomic_DNA"/>
</dbReference>
<dbReference type="GO" id="GO:0004107">
    <property type="term" value="F:chorismate synthase activity"/>
    <property type="evidence" value="ECO:0007669"/>
    <property type="project" value="UniProtKB-UniRule"/>
</dbReference>
<dbReference type="GO" id="GO:0009073">
    <property type="term" value="P:aromatic amino acid family biosynthetic process"/>
    <property type="evidence" value="ECO:0007669"/>
    <property type="project" value="UniProtKB-KW"/>
</dbReference>
<dbReference type="PANTHER" id="PTHR21085:SF0">
    <property type="entry name" value="CHORISMATE SYNTHASE"/>
    <property type="match status" value="1"/>
</dbReference>
<dbReference type="Proteomes" id="UP000503840">
    <property type="component" value="Unassembled WGS sequence"/>
</dbReference>
<comment type="pathway">
    <text evidence="1 7 8">Metabolic intermediate biosynthesis; chorismate biosynthesis; chorismate from D-erythrose 4-phosphate and phosphoenolpyruvate: step 7/7.</text>
</comment>
<dbReference type="Gene3D" id="3.60.150.10">
    <property type="entry name" value="Chorismate synthase AroC"/>
    <property type="match status" value="1"/>
</dbReference>
<evidence type="ECO:0000256" key="7">
    <source>
        <dbReference type="HAMAP-Rule" id="MF_00300"/>
    </source>
</evidence>
<evidence type="ECO:0000256" key="6">
    <source>
        <dbReference type="ARBA" id="ARBA00023239"/>
    </source>
</evidence>
<accession>A0A7J0BL99</accession>
<reference evidence="9 10" key="1">
    <citation type="submission" date="2020-05" db="EMBL/GenBank/DDBJ databases">
        <title>Draft genome sequence of Desulfovibrio sp. strain HN2T.</title>
        <authorList>
            <person name="Ueno A."/>
            <person name="Tamazawa S."/>
            <person name="Tamamura S."/>
            <person name="Murakami T."/>
            <person name="Kiyama T."/>
            <person name="Inomata H."/>
            <person name="Amano Y."/>
            <person name="Miyakawa K."/>
            <person name="Tamaki H."/>
            <person name="Naganuma T."/>
            <person name="Kaneko K."/>
        </authorList>
    </citation>
    <scope>NUCLEOTIDE SEQUENCE [LARGE SCALE GENOMIC DNA]</scope>
    <source>
        <strain evidence="9 10">HN2</strain>
    </source>
</reference>
<dbReference type="GO" id="GO:0005829">
    <property type="term" value="C:cytosol"/>
    <property type="evidence" value="ECO:0007669"/>
    <property type="project" value="TreeGrafter"/>
</dbReference>
<comment type="caution">
    <text evidence="7">Lacks conserved residue(s) required for the propagation of feature annotation.</text>
</comment>
<dbReference type="PROSITE" id="PS00787">
    <property type="entry name" value="CHORISMATE_SYNTHASE_1"/>
    <property type="match status" value="1"/>
</dbReference>
<dbReference type="GO" id="GO:0009423">
    <property type="term" value="P:chorismate biosynthetic process"/>
    <property type="evidence" value="ECO:0007669"/>
    <property type="project" value="UniProtKB-UniRule"/>
</dbReference>
<feature type="binding site" evidence="7">
    <location>
        <begin position="126"/>
        <end position="128"/>
    </location>
    <ligand>
        <name>FMN</name>
        <dbReference type="ChEBI" id="CHEBI:58210"/>
    </ligand>
</feature>
<dbReference type="CDD" id="cd07304">
    <property type="entry name" value="Chorismate_synthase"/>
    <property type="match status" value="1"/>
</dbReference>
<dbReference type="SUPFAM" id="SSF103263">
    <property type="entry name" value="Chorismate synthase, AroC"/>
    <property type="match status" value="1"/>
</dbReference>
<dbReference type="GO" id="GO:0008652">
    <property type="term" value="P:amino acid biosynthetic process"/>
    <property type="evidence" value="ECO:0007669"/>
    <property type="project" value="UniProtKB-KW"/>
</dbReference>
<keyword evidence="7" id="KW-0285">Flavoprotein</keyword>
<feature type="binding site" evidence="7">
    <location>
        <position position="278"/>
    </location>
    <ligand>
        <name>FMN</name>
        <dbReference type="ChEBI" id="CHEBI:58210"/>
    </ligand>
</feature>
<evidence type="ECO:0000256" key="2">
    <source>
        <dbReference type="ARBA" id="ARBA00008014"/>
    </source>
</evidence>
<dbReference type="Pfam" id="PF01264">
    <property type="entry name" value="Chorismate_synt"/>
    <property type="match status" value="1"/>
</dbReference>
<keyword evidence="7" id="KW-0288">FMN</keyword>
<dbReference type="GO" id="GO:0010181">
    <property type="term" value="F:FMN binding"/>
    <property type="evidence" value="ECO:0007669"/>
    <property type="project" value="TreeGrafter"/>
</dbReference>
<comment type="subunit">
    <text evidence="7">Homotetramer.</text>
</comment>
<dbReference type="PANTHER" id="PTHR21085">
    <property type="entry name" value="CHORISMATE SYNTHASE"/>
    <property type="match status" value="1"/>
</dbReference>
<dbReference type="UniPathway" id="UPA00053">
    <property type="reaction ID" value="UER00090"/>
</dbReference>
<feature type="binding site" evidence="7">
    <location>
        <begin position="293"/>
        <end position="297"/>
    </location>
    <ligand>
        <name>FMN</name>
        <dbReference type="ChEBI" id="CHEBI:58210"/>
    </ligand>
</feature>
<protein>
    <recommendedName>
        <fullName evidence="3 7">Chorismate synthase</fullName>
        <shortName evidence="7">CS</shortName>
        <ecNumber evidence="3 7">4.2.3.5</ecNumber>
    </recommendedName>
    <alternativeName>
        <fullName evidence="7">5-enolpyruvylshikimate-3-phosphate phospholyase</fullName>
    </alternativeName>
</protein>
<comment type="cofactor">
    <cofactor evidence="7 8">
        <name>FMNH2</name>
        <dbReference type="ChEBI" id="CHEBI:57618"/>
    </cofactor>
    <text evidence="7 8">Reduced FMN (FMNH(2)).</text>
</comment>
<keyword evidence="10" id="KW-1185">Reference proteome</keyword>
<evidence type="ECO:0000256" key="4">
    <source>
        <dbReference type="ARBA" id="ARBA00022605"/>
    </source>
</evidence>
<keyword evidence="6 7" id="KW-0456">Lyase</keyword>
<feature type="binding site" evidence="7">
    <location>
        <position position="319"/>
    </location>
    <ligand>
        <name>FMN</name>
        <dbReference type="ChEBI" id="CHEBI:58210"/>
    </ligand>
</feature>
<evidence type="ECO:0000313" key="10">
    <source>
        <dbReference type="Proteomes" id="UP000503840"/>
    </source>
</evidence>
<keyword evidence="5 7" id="KW-0057">Aromatic amino acid biosynthesis</keyword>
<dbReference type="PROSITE" id="PS00788">
    <property type="entry name" value="CHORISMATE_SYNTHASE_2"/>
    <property type="match status" value="1"/>
</dbReference>
<dbReference type="EC" id="4.2.3.5" evidence="3 7"/>
<evidence type="ECO:0000313" key="9">
    <source>
        <dbReference type="EMBL" id="GFM34523.1"/>
    </source>
</evidence>
<comment type="caution">
    <text evidence="9">The sequence shown here is derived from an EMBL/GenBank/DDBJ whole genome shotgun (WGS) entry which is preliminary data.</text>
</comment>
<comment type="function">
    <text evidence="7">Catalyzes the anti-1,4-elimination of the C-3 phosphate and the C-6 proR hydrogen from 5-enolpyruvylshikimate-3-phosphate (EPSP) to yield chorismate, which is the branch point compound that serves as the starting substrate for the three terminal pathways of aromatic amino acid biosynthesis. This reaction introduces a second double bond into the aromatic ring system.</text>
</comment>
<dbReference type="PIRSF" id="PIRSF001456">
    <property type="entry name" value="Chorismate_synth"/>
    <property type="match status" value="1"/>
</dbReference>
<dbReference type="HAMAP" id="MF_00300">
    <property type="entry name" value="Chorismate_synth"/>
    <property type="match status" value="1"/>
</dbReference>
<sequence>MSGSTFGRMFRLTTFGESHGAALGGVVDGCPSGIELSEDDIQGELDRRRPGQGGLAATARKEADRVRILSGVFEGRTTGTPIGFMIENTDQRSHDYSDIMHVWRPGHADFTFDRKFGFRDYRGGGRSSGRETVSRVAGGAIAQQFLAAQGISVRAYTVELGGIAADIVDPEGAQERPFFSPDADVIGGWESLVHDVKADGDTLGGVVQIEALGVPAGLGEPVFDKLDARLAYALMSVGAVKGVEIGSGFEAARMRGSENNDSMRENSFVTNNAGGILGGISNGMPVIARVAIKPIPSIAKEQVTTTRQGEERTIRIGGRHDICAIPRVVPVLKSMVCLVLADLMLMQARQSLSPLSGLMELDEFDL</sequence>